<accession>A0A8T9MZ70</accession>
<gene>
    <name evidence="4" type="ORF">LVJ77_04945</name>
</gene>
<keyword evidence="4" id="KW-0449">Lipoprotein</keyword>
<dbReference type="NCBIfam" id="NF041636">
    <property type="entry name" value="slam_lipo"/>
    <property type="match status" value="1"/>
</dbReference>
<evidence type="ECO:0000256" key="1">
    <source>
        <dbReference type="ARBA" id="ARBA00004442"/>
    </source>
</evidence>
<dbReference type="SUPFAM" id="SSF56925">
    <property type="entry name" value="OMPA-like"/>
    <property type="match status" value="1"/>
</dbReference>
<evidence type="ECO:0000256" key="2">
    <source>
        <dbReference type="SAM" id="SignalP"/>
    </source>
</evidence>
<organism evidence="4 5">
    <name type="scientific">Conchiformibius kuhniae</name>
    <dbReference type="NCBI Taxonomy" id="211502"/>
    <lineage>
        <taxon>Bacteria</taxon>
        <taxon>Pseudomonadati</taxon>
        <taxon>Pseudomonadota</taxon>
        <taxon>Betaproteobacteria</taxon>
        <taxon>Neisseriales</taxon>
        <taxon>Neisseriaceae</taxon>
        <taxon>Conchiformibius</taxon>
    </lineage>
</organism>
<dbReference type="InterPro" id="IPR014902">
    <property type="entry name" value="FHBP-like_C"/>
</dbReference>
<feature type="domain" description="Factor H binding protein-like C-terminal" evidence="3">
    <location>
        <begin position="83"/>
        <end position="178"/>
    </location>
</feature>
<dbReference type="InterPro" id="IPR011250">
    <property type="entry name" value="OMP/PagP_B-barrel"/>
</dbReference>
<proteinExistence type="predicted"/>
<dbReference type="Proteomes" id="UP000831534">
    <property type="component" value="Chromosome"/>
</dbReference>
<dbReference type="Pfam" id="PF08794">
    <property type="entry name" value="FHBP_C"/>
    <property type="match status" value="1"/>
</dbReference>
<keyword evidence="5" id="KW-1185">Reference proteome</keyword>
<feature type="signal peptide" evidence="2">
    <location>
        <begin position="1"/>
        <end position="21"/>
    </location>
</feature>
<dbReference type="PROSITE" id="PS51257">
    <property type="entry name" value="PROKAR_LIPOPROTEIN"/>
    <property type="match status" value="1"/>
</dbReference>
<evidence type="ECO:0000313" key="5">
    <source>
        <dbReference type="Proteomes" id="UP000831534"/>
    </source>
</evidence>
<reference evidence="4" key="1">
    <citation type="journal article" date="2022" name="Res Sq">
        <title>Evolution of multicellular longitudinally dividing oral cavity symbionts (Neisseriaceae).</title>
        <authorList>
            <person name="Nyongesa S."/>
            <person name="Weber P."/>
            <person name="Bernet E."/>
            <person name="Pullido F."/>
            <person name="Nieckarz M."/>
            <person name="Delaby M."/>
            <person name="Nieves C."/>
            <person name="Viehboeck T."/>
            <person name="Krause N."/>
            <person name="Rivera-Millot A."/>
            <person name="Nakamura A."/>
            <person name="Vischer N."/>
            <person name="VanNieuwenhze M."/>
            <person name="Brun Y."/>
            <person name="Cava F."/>
            <person name="Bulgheresi S."/>
            <person name="Veyrier F."/>
        </authorList>
    </citation>
    <scope>NUCLEOTIDE SEQUENCE</scope>
    <source>
        <strain evidence="4">17694</strain>
    </source>
</reference>
<dbReference type="AlphaFoldDB" id="A0A8T9MZ70"/>
<dbReference type="KEGG" id="ckh:LVJ77_04945"/>
<dbReference type="InterPro" id="IPR054843">
    <property type="entry name" value="Slam_hemophilin_C"/>
</dbReference>
<sequence>MKKLMCITAVLLLSACAGDGAGTTKTPDGDKIDLSGSPLGLVETDTINGTLTGYNQNHSFYGIWEDKSSDQYQLRYQGKEAYDVPTSGTAVYRGNAMRVNSLTGELVTDGKSRLNIDFGNRTVHGEITMPGLQRDITLHKGNLHGKEYSGNASVLGNNGGHYEGQLFGKGAKETAGTVEFKNNPALDTVFGGVRY</sequence>
<evidence type="ECO:0000259" key="3">
    <source>
        <dbReference type="Pfam" id="PF08794"/>
    </source>
</evidence>
<feature type="chain" id="PRO_5035805100" evidence="2">
    <location>
        <begin position="22"/>
        <end position="195"/>
    </location>
</feature>
<dbReference type="RefSeq" id="WP_027010336.1">
    <property type="nucleotide sequence ID" value="NZ_CP091521.1"/>
</dbReference>
<protein>
    <submittedName>
        <fullName evidence="4">Slam-dependent surface lipoprotein</fullName>
    </submittedName>
</protein>
<evidence type="ECO:0000313" key="4">
    <source>
        <dbReference type="EMBL" id="UOP05492.1"/>
    </source>
</evidence>
<comment type="subcellular location">
    <subcellularLocation>
        <location evidence="1">Cell outer membrane</location>
    </subcellularLocation>
</comment>
<dbReference type="Gene3D" id="2.40.160.90">
    <property type="match status" value="1"/>
</dbReference>
<dbReference type="GO" id="GO:0009279">
    <property type="term" value="C:cell outer membrane"/>
    <property type="evidence" value="ECO:0007669"/>
    <property type="project" value="UniProtKB-SubCell"/>
</dbReference>
<reference evidence="4" key="2">
    <citation type="submission" date="2024-09" db="EMBL/GenBank/DDBJ databases">
        <authorList>
            <person name="Veyrier F.J."/>
        </authorList>
    </citation>
    <scope>NUCLEOTIDE SEQUENCE</scope>
    <source>
        <strain evidence="4">17694</strain>
    </source>
</reference>
<keyword evidence="2" id="KW-0732">Signal</keyword>
<dbReference type="EMBL" id="CP091521">
    <property type="protein sequence ID" value="UOP05492.1"/>
    <property type="molecule type" value="Genomic_DNA"/>
</dbReference>
<name>A0A8T9MZ70_9NEIS</name>